<dbReference type="CDD" id="cd13749">
    <property type="entry name" value="Zn-ribbon_TFIIS"/>
    <property type="match status" value="1"/>
</dbReference>
<dbReference type="FunFam" id="2.20.25.10:FF:000001">
    <property type="entry name" value="Probable Transcription elongation factor S-II"/>
    <property type="match status" value="1"/>
</dbReference>
<dbReference type="FunFam" id="1.20.930.10:FF:000002">
    <property type="entry name" value="Transcription elongation factor A (SII), 1"/>
    <property type="match status" value="1"/>
</dbReference>
<evidence type="ECO:0000256" key="9">
    <source>
        <dbReference type="ARBA" id="ARBA00023163"/>
    </source>
</evidence>
<dbReference type="SUPFAM" id="SSF46942">
    <property type="entry name" value="Elongation factor TFIIS domain 2"/>
    <property type="match status" value="1"/>
</dbReference>
<evidence type="ECO:0000256" key="12">
    <source>
        <dbReference type="PROSITE-ProRule" id="PRU00472"/>
    </source>
</evidence>
<dbReference type="Gene3D" id="2.20.25.10">
    <property type="match status" value="1"/>
</dbReference>
<keyword evidence="4 14" id="KW-0479">Metal-binding</keyword>
<dbReference type="AlphaFoldDB" id="A0A974H0H5"/>
<feature type="domain" description="TFIIS N-terminal" evidence="16">
    <location>
        <begin position="115"/>
        <end position="189"/>
    </location>
</feature>
<keyword evidence="10 13" id="KW-0539">Nucleus</keyword>
<evidence type="ECO:0000256" key="5">
    <source>
        <dbReference type="ARBA" id="ARBA00022771"/>
    </source>
</evidence>
<evidence type="ECO:0000259" key="15">
    <source>
        <dbReference type="PROSITE" id="PS51133"/>
    </source>
</evidence>
<dbReference type="PROSITE" id="PS51321">
    <property type="entry name" value="TFIIS_CENTRAL"/>
    <property type="match status" value="1"/>
</dbReference>
<evidence type="ECO:0000256" key="10">
    <source>
        <dbReference type="ARBA" id="ARBA00023242"/>
    </source>
</evidence>
<comment type="subcellular location">
    <subcellularLocation>
        <location evidence="1 13 14">Nucleus</location>
    </subcellularLocation>
</comment>
<evidence type="ECO:0000256" key="8">
    <source>
        <dbReference type="ARBA" id="ARBA00023125"/>
    </source>
</evidence>
<dbReference type="CDD" id="cd00183">
    <property type="entry name" value="TFIIS_I"/>
    <property type="match status" value="1"/>
</dbReference>
<evidence type="ECO:0000313" key="19">
    <source>
        <dbReference type="Proteomes" id="UP000694892"/>
    </source>
</evidence>
<dbReference type="InterPro" id="IPR001222">
    <property type="entry name" value="Znf_TFIIS"/>
</dbReference>
<dbReference type="InterPro" id="IPR003618">
    <property type="entry name" value="TFIIS_cen_dom"/>
</dbReference>
<keyword evidence="9 14" id="KW-0804">Transcription</keyword>
<dbReference type="SMART" id="SM00509">
    <property type="entry name" value="TFS2N"/>
    <property type="match status" value="1"/>
</dbReference>
<dbReference type="Pfam" id="PF01096">
    <property type="entry name" value="Zn_ribbon_TFIIS"/>
    <property type="match status" value="1"/>
</dbReference>
<accession>A0A974H0H5</accession>
<comment type="function">
    <text evidence="11">Necessary for efficient RNA polymerase II transcription elongation past template-encoded arresting sites. The arresting sites in DNA have the property of trapping a certain fraction of elongating RNA polymerases that pass through, resulting in locked ternary complexes. Cleavage of the nascent transcript by S-II allows the resumption of elongation from the new 3'-terminus.</text>
</comment>
<dbReference type="EMBL" id="CM004483">
    <property type="protein sequence ID" value="OCT60319.1"/>
    <property type="molecule type" value="Genomic_DNA"/>
</dbReference>
<dbReference type="InterPro" id="IPR003617">
    <property type="entry name" value="TFIIS/CRSP70_N_sub"/>
</dbReference>
<dbReference type="OMA" id="DACDPFR"/>
<evidence type="ECO:0000256" key="2">
    <source>
        <dbReference type="ARBA" id="ARBA00009647"/>
    </source>
</evidence>
<protein>
    <recommendedName>
        <fullName evidence="14">Transcription elongation factor</fullName>
    </recommendedName>
</protein>
<dbReference type="GO" id="GO:0003677">
    <property type="term" value="F:DNA binding"/>
    <property type="evidence" value="ECO:0007669"/>
    <property type="project" value="UniProtKB-KW"/>
</dbReference>
<evidence type="ECO:0000256" key="4">
    <source>
        <dbReference type="ARBA" id="ARBA00022723"/>
    </source>
</evidence>
<sequence>MDLAQTILVDVVQMSSFPIGLYVRKTSSPISATRRRQAGAGAGAAGECSSFCAHALKSEREGRINGLRVPESSGSADLPDCLKCGIVLGSLQTGPSRSGESPGARWRPRGSRWRGSQKSWIRWWPRKIRRGGALDLLRELKNMPITLELLQSTHVGMSVNALRKQSNDNEIITLSKSLIKSWKKLLDGSEQPGKEKLQVKPTCSKELGSSKKIEVPKTTAPSKMTRFPPLPVTSDSVRTKCREMLIAVLQTDGDHVAIGADCELLAAQIEEVVFRELQNTDMKYKNRIRSRISNLKDSKNPDLRKNVLCGIITPEQIAIMSCEEMASNELKEMRKEITKASIQEHQMGKTGGTQSDLFTCGKCKKKNCTYTQVQTRSADEPMTTFVVCNECGNRWKFC</sequence>
<keyword evidence="5 12" id="KW-0863">Zinc-finger</keyword>
<dbReference type="InterPro" id="IPR017923">
    <property type="entry name" value="TFIIS_N"/>
</dbReference>
<evidence type="ECO:0000259" key="16">
    <source>
        <dbReference type="PROSITE" id="PS51319"/>
    </source>
</evidence>
<dbReference type="Gene3D" id="1.20.930.10">
    <property type="entry name" value="Conserved domain common to transcription factors TFIIS, elongin A, CRSP70"/>
    <property type="match status" value="1"/>
</dbReference>
<dbReference type="SMART" id="SM00510">
    <property type="entry name" value="TFS2M"/>
    <property type="match status" value="1"/>
</dbReference>
<organism evidence="18 19">
    <name type="scientific">Xenopus laevis</name>
    <name type="common">African clawed frog</name>
    <dbReference type="NCBI Taxonomy" id="8355"/>
    <lineage>
        <taxon>Eukaryota</taxon>
        <taxon>Metazoa</taxon>
        <taxon>Chordata</taxon>
        <taxon>Craniata</taxon>
        <taxon>Vertebrata</taxon>
        <taxon>Euteleostomi</taxon>
        <taxon>Amphibia</taxon>
        <taxon>Batrachia</taxon>
        <taxon>Anura</taxon>
        <taxon>Pipoidea</taxon>
        <taxon>Pipidae</taxon>
        <taxon>Xenopodinae</taxon>
        <taxon>Xenopus</taxon>
        <taxon>Xenopus</taxon>
    </lineage>
</organism>
<feature type="domain" description="TFIIS central" evidence="17">
    <location>
        <begin position="237"/>
        <end position="353"/>
    </location>
</feature>
<dbReference type="Pfam" id="PF07500">
    <property type="entry name" value="TFIIS_M"/>
    <property type="match status" value="1"/>
</dbReference>
<dbReference type="PANTHER" id="PTHR11477:SF3">
    <property type="entry name" value="TRANSCRIPTION ELONGATION FACTOR A PROTEIN 2"/>
    <property type="match status" value="1"/>
</dbReference>
<keyword evidence="6 14" id="KW-0862">Zinc</keyword>
<name>A0A974H0H5_XENLA</name>
<keyword evidence="3" id="KW-0597">Phosphoprotein</keyword>
<keyword evidence="7 14" id="KW-0805">Transcription regulation</keyword>
<dbReference type="PROSITE" id="PS51133">
    <property type="entry name" value="ZF_TFIIS_2"/>
    <property type="match status" value="1"/>
</dbReference>
<evidence type="ECO:0000256" key="7">
    <source>
        <dbReference type="ARBA" id="ARBA00023015"/>
    </source>
</evidence>
<evidence type="ECO:0000256" key="13">
    <source>
        <dbReference type="PROSITE-ProRule" id="PRU00649"/>
    </source>
</evidence>
<dbReference type="SUPFAM" id="SSF57783">
    <property type="entry name" value="Zinc beta-ribbon"/>
    <property type="match status" value="1"/>
</dbReference>
<dbReference type="PROSITE" id="PS00466">
    <property type="entry name" value="ZF_TFIIS_1"/>
    <property type="match status" value="1"/>
</dbReference>
<evidence type="ECO:0000256" key="3">
    <source>
        <dbReference type="ARBA" id="ARBA00022553"/>
    </source>
</evidence>
<dbReference type="GO" id="GO:0005634">
    <property type="term" value="C:nucleus"/>
    <property type="evidence" value="ECO:0007669"/>
    <property type="project" value="UniProtKB-SubCell"/>
</dbReference>
<comment type="similarity">
    <text evidence="2 14">Belongs to the TFS-II family.</text>
</comment>
<evidence type="ECO:0000256" key="11">
    <source>
        <dbReference type="ARBA" id="ARBA00025408"/>
    </source>
</evidence>
<dbReference type="SUPFAM" id="SSF47676">
    <property type="entry name" value="Conserved domain common to transcription factors TFIIS, elongin A, CRSP70"/>
    <property type="match status" value="1"/>
</dbReference>
<dbReference type="Pfam" id="PF08711">
    <property type="entry name" value="Med26"/>
    <property type="match status" value="1"/>
</dbReference>
<dbReference type="InterPro" id="IPR035441">
    <property type="entry name" value="TFIIS/LEDGF_dom_sf"/>
</dbReference>
<proteinExistence type="inferred from homology"/>
<dbReference type="Proteomes" id="UP000694892">
    <property type="component" value="Chromosome 9_10S"/>
</dbReference>
<evidence type="ECO:0000256" key="14">
    <source>
        <dbReference type="RuleBase" id="RU368078"/>
    </source>
</evidence>
<reference evidence="19" key="1">
    <citation type="journal article" date="2016" name="Nature">
        <title>Genome evolution in the allotetraploid frog Xenopus laevis.</title>
        <authorList>
            <person name="Session A.M."/>
            <person name="Uno Y."/>
            <person name="Kwon T."/>
            <person name="Chapman J.A."/>
            <person name="Toyoda A."/>
            <person name="Takahashi S."/>
            <person name="Fukui A."/>
            <person name="Hikosaka A."/>
            <person name="Suzuki A."/>
            <person name="Kondo M."/>
            <person name="van Heeringen S.J."/>
            <person name="Quigley I."/>
            <person name="Heinz S."/>
            <person name="Ogino H."/>
            <person name="Ochi H."/>
            <person name="Hellsten U."/>
            <person name="Lyons J.B."/>
            <person name="Simakov O."/>
            <person name="Putnam N."/>
            <person name="Stites J."/>
            <person name="Kuroki Y."/>
            <person name="Tanaka T."/>
            <person name="Michiue T."/>
            <person name="Watanabe M."/>
            <person name="Bogdanovic O."/>
            <person name="Lister R."/>
            <person name="Georgiou G."/>
            <person name="Paranjpe S.S."/>
            <person name="van Kruijsbergen I."/>
            <person name="Shu S."/>
            <person name="Carlson J."/>
            <person name="Kinoshita T."/>
            <person name="Ohta Y."/>
            <person name="Mawaribuchi S."/>
            <person name="Jenkins J."/>
            <person name="Grimwood J."/>
            <person name="Schmutz J."/>
            <person name="Mitros T."/>
            <person name="Mozaffari S.V."/>
            <person name="Suzuki Y."/>
            <person name="Haramoto Y."/>
            <person name="Yamamoto T.S."/>
            <person name="Takagi C."/>
            <person name="Heald R."/>
            <person name="Miller K."/>
            <person name="Haudenschild C."/>
            <person name="Kitzman J."/>
            <person name="Nakayama T."/>
            <person name="Izutsu Y."/>
            <person name="Robert J."/>
            <person name="Fortriede J."/>
            <person name="Burns K."/>
            <person name="Lotay V."/>
            <person name="Karimi K."/>
            <person name="Yasuoka Y."/>
            <person name="Dichmann D.S."/>
            <person name="Flajnik M.F."/>
            <person name="Houston D.W."/>
            <person name="Shendure J."/>
            <person name="DuPasquier L."/>
            <person name="Vize P.D."/>
            <person name="Zorn A.M."/>
            <person name="Ito M."/>
            <person name="Marcotte E.M."/>
            <person name="Wallingford J.B."/>
            <person name="Ito Y."/>
            <person name="Asashima M."/>
            <person name="Ueno N."/>
            <person name="Matsuda Y."/>
            <person name="Veenstra G.J."/>
            <person name="Fujiyama A."/>
            <person name="Harland R.M."/>
            <person name="Taira M."/>
            <person name="Rokhsar D.S."/>
        </authorList>
    </citation>
    <scope>NUCLEOTIDE SEQUENCE [LARGE SCALE GENOMIC DNA]</scope>
    <source>
        <strain evidence="19">J</strain>
    </source>
</reference>
<keyword evidence="8 14" id="KW-0238">DNA-binding</keyword>
<dbReference type="NCBIfam" id="TIGR01385">
    <property type="entry name" value="TFSII"/>
    <property type="match status" value="1"/>
</dbReference>
<dbReference type="InterPro" id="IPR036575">
    <property type="entry name" value="TFIIS_cen_dom_sf"/>
</dbReference>
<dbReference type="GO" id="GO:0008270">
    <property type="term" value="F:zinc ion binding"/>
    <property type="evidence" value="ECO:0007669"/>
    <property type="project" value="UniProtKB-UniRule"/>
</dbReference>
<evidence type="ECO:0000313" key="18">
    <source>
        <dbReference type="EMBL" id="OCT60319.1"/>
    </source>
</evidence>
<dbReference type="PANTHER" id="PTHR11477">
    <property type="entry name" value="TRANSCRIPTION FACTOR S-II ZINC FINGER DOMAIN-CONTAINING PROTEIN"/>
    <property type="match status" value="1"/>
</dbReference>
<dbReference type="SMART" id="SM00440">
    <property type="entry name" value="ZnF_C2C2"/>
    <property type="match status" value="1"/>
</dbReference>
<feature type="domain" description="TFIIS-type" evidence="15">
    <location>
        <begin position="356"/>
        <end position="396"/>
    </location>
</feature>
<dbReference type="GO" id="GO:0006368">
    <property type="term" value="P:transcription elongation by RNA polymerase II"/>
    <property type="evidence" value="ECO:0007669"/>
    <property type="project" value="InterPro"/>
</dbReference>
<gene>
    <name evidence="18" type="ORF">XELAEV_18046335mg</name>
</gene>
<evidence type="ECO:0000259" key="17">
    <source>
        <dbReference type="PROSITE" id="PS51321"/>
    </source>
</evidence>
<dbReference type="PROSITE" id="PS51319">
    <property type="entry name" value="TFIIS_N"/>
    <property type="match status" value="1"/>
</dbReference>
<evidence type="ECO:0000256" key="1">
    <source>
        <dbReference type="ARBA" id="ARBA00004123"/>
    </source>
</evidence>
<dbReference type="InterPro" id="IPR006289">
    <property type="entry name" value="TFSII"/>
</dbReference>
<dbReference type="Gene3D" id="1.10.472.30">
    <property type="entry name" value="Transcription elongation factor S-II, central domain"/>
    <property type="match status" value="1"/>
</dbReference>
<evidence type="ECO:0000256" key="6">
    <source>
        <dbReference type="ARBA" id="ARBA00022833"/>
    </source>
</evidence>